<organism evidence="2 3">
    <name type="scientific">Brachybacterium nesterenkovii</name>
    <dbReference type="NCBI Taxonomy" id="47847"/>
    <lineage>
        <taxon>Bacteria</taxon>
        <taxon>Bacillati</taxon>
        <taxon>Actinomycetota</taxon>
        <taxon>Actinomycetes</taxon>
        <taxon>Micrococcales</taxon>
        <taxon>Dermabacteraceae</taxon>
        <taxon>Brachybacterium</taxon>
    </lineage>
</organism>
<dbReference type="InterPro" id="IPR036291">
    <property type="entry name" value="NAD(P)-bd_dom_sf"/>
</dbReference>
<dbReference type="GO" id="GO:0005737">
    <property type="term" value="C:cytoplasm"/>
    <property type="evidence" value="ECO:0007669"/>
    <property type="project" value="TreeGrafter"/>
</dbReference>
<accession>A0A1X6X4G3</accession>
<evidence type="ECO:0000313" key="2">
    <source>
        <dbReference type="EMBL" id="SLM93819.1"/>
    </source>
</evidence>
<evidence type="ECO:0000259" key="1">
    <source>
        <dbReference type="Pfam" id="PF13460"/>
    </source>
</evidence>
<dbReference type="Gene3D" id="3.40.50.720">
    <property type="entry name" value="NAD(P)-binding Rossmann-like Domain"/>
    <property type="match status" value="1"/>
</dbReference>
<dbReference type="EMBL" id="FWFG01000092">
    <property type="protein sequence ID" value="SLM93819.1"/>
    <property type="molecule type" value="Genomic_DNA"/>
</dbReference>
<sequence>MSHTSPLVLVTGASGYVGGRLVPALLAAGARVRAGGRSPDAMENRPWAEDVELAELDLADGESVRRALEGVDAVVFLVHAMSGGRGYSEREAQMATILRDEAAAAHVGRIVYLSGLHPDVPTEELSEHMASRERVAEILSSGSVPVAVLQAATVIGGGSASFEIIRHLADVLPVMPAPSWVTNRIEPIAIDDVLHYLVAAVTTRTPIDGAFAVGGGGSDLRFADLLTIAAEEAGLARRRVLGLPVPAARLSGLWISLVTPVPRAIAMPLAESMQHDAVSYGNTIDAVLDPPPGGPTPYREAVRRAVAPNRCAELADLEHPRRALGLGAAAVQPSDPAWAGIRRRTIEAERVAARPHEMPERLRRLLGARSPLLTGLADGRDAWTLEAGTAPDTMTLHRDDRREGRMWLSVSAEPGTGDAGAGRLGRICVRLVGVPEGVRGRTAWLAHRPTRARAVAVLADALADGLADRRGYA</sequence>
<dbReference type="PANTHER" id="PTHR48079">
    <property type="entry name" value="PROTEIN YEEZ"/>
    <property type="match status" value="1"/>
</dbReference>
<name>A0A1X6X4G3_9MICO</name>
<keyword evidence="3" id="KW-1185">Reference proteome</keyword>
<dbReference type="Proteomes" id="UP000195981">
    <property type="component" value="Unassembled WGS sequence"/>
</dbReference>
<protein>
    <submittedName>
        <fullName evidence="2">Putative nucleoside-diphosphate-sugar epimerase</fullName>
    </submittedName>
</protein>
<evidence type="ECO:0000313" key="3">
    <source>
        <dbReference type="Proteomes" id="UP000195981"/>
    </source>
</evidence>
<reference evidence="2 3" key="1">
    <citation type="submission" date="2017-02" db="EMBL/GenBank/DDBJ databases">
        <authorList>
            <person name="Peterson S.W."/>
        </authorList>
    </citation>
    <scope>NUCLEOTIDE SEQUENCE [LARGE SCALE GENOMIC DNA]</scope>
    <source>
        <strain evidence="2 3">CIP104813</strain>
    </source>
</reference>
<dbReference type="SUPFAM" id="SSF51735">
    <property type="entry name" value="NAD(P)-binding Rossmann-fold domains"/>
    <property type="match status" value="1"/>
</dbReference>
<dbReference type="Pfam" id="PF13460">
    <property type="entry name" value="NAD_binding_10"/>
    <property type="match status" value="1"/>
</dbReference>
<dbReference type="GO" id="GO:0004029">
    <property type="term" value="F:aldehyde dehydrogenase (NAD+) activity"/>
    <property type="evidence" value="ECO:0007669"/>
    <property type="project" value="TreeGrafter"/>
</dbReference>
<dbReference type="RefSeq" id="WP_087104709.1">
    <property type="nucleotide sequence ID" value="NZ_FWFG01000092.1"/>
</dbReference>
<dbReference type="InterPro" id="IPR051783">
    <property type="entry name" value="NAD(P)-dependent_oxidoreduct"/>
</dbReference>
<proteinExistence type="predicted"/>
<feature type="domain" description="NAD(P)-binding" evidence="1">
    <location>
        <begin position="12"/>
        <end position="120"/>
    </location>
</feature>
<dbReference type="PANTHER" id="PTHR48079:SF6">
    <property type="entry name" value="NAD(P)-BINDING DOMAIN-CONTAINING PROTEIN-RELATED"/>
    <property type="match status" value="1"/>
</dbReference>
<dbReference type="AlphaFoldDB" id="A0A1X6X4G3"/>
<gene>
    <name evidence="2" type="ORF">FM110_10500</name>
</gene>
<dbReference type="InterPro" id="IPR016040">
    <property type="entry name" value="NAD(P)-bd_dom"/>
</dbReference>
<dbReference type="OrthoDB" id="9774199at2"/>